<evidence type="ECO:0000313" key="3">
    <source>
        <dbReference type="Proteomes" id="UP000559256"/>
    </source>
</evidence>
<sequence>MIVPPSLEIDTKTISKIDSAGLDTPPPPYVSLSHQIPSSSKPSNFVTISRRAHNIKGSFNIDPSLRVPISYLPALAEGEKEKDRQNLRLESKNLNVQAEVYVLSRQPLDGRQKVTLTFSSSNGSVTCRVRRGEGSDPPIVINATSRNGSVVAHIPRSFHGLITATTRHGARPKLSESVMTQTTTFGNDGDVSRYYVGEYDAEHLEKNIGDELVVESRLGGVRIFYDEEEETNYLTDMIQSARRFAAFGEQLLKR</sequence>
<dbReference type="EMBL" id="JAACJM010000057">
    <property type="protein sequence ID" value="KAF5355227.1"/>
    <property type="molecule type" value="Genomic_DNA"/>
</dbReference>
<evidence type="ECO:0000259" key="1">
    <source>
        <dbReference type="Pfam" id="PF24016"/>
    </source>
</evidence>
<dbReference type="Proteomes" id="UP000559256">
    <property type="component" value="Unassembled WGS sequence"/>
</dbReference>
<dbReference type="AlphaFoldDB" id="A0A8H5G057"/>
<organism evidence="2 3">
    <name type="scientific">Tetrapyrgos nigripes</name>
    <dbReference type="NCBI Taxonomy" id="182062"/>
    <lineage>
        <taxon>Eukaryota</taxon>
        <taxon>Fungi</taxon>
        <taxon>Dikarya</taxon>
        <taxon>Basidiomycota</taxon>
        <taxon>Agaricomycotina</taxon>
        <taxon>Agaricomycetes</taxon>
        <taxon>Agaricomycetidae</taxon>
        <taxon>Agaricales</taxon>
        <taxon>Marasmiineae</taxon>
        <taxon>Marasmiaceae</taxon>
        <taxon>Tetrapyrgos</taxon>
    </lineage>
</organism>
<reference evidence="2 3" key="1">
    <citation type="journal article" date="2020" name="ISME J.">
        <title>Uncovering the hidden diversity of litter-decomposition mechanisms in mushroom-forming fungi.</title>
        <authorList>
            <person name="Floudas D."/>
            <person name="Bentzer J."/>
            <person name="Ahren D."/>
            <person name="Johansson T."/>
            <person name="Persson P."/>
            <person name="Tunlid A."/>
        </authorList>
    </citation>
    <scope>NUCLEOTIDE SEQUENCE [LARGE SCALE GENOMIC DNA]</scope>
    <source>
        <strain evidence="2 3">CBS 291.85</strain>
    </source>
</reference>
<gene>
    <name evidence="2" type="ORF">D9758_005976</name>
</gene>
<dbReference type="OrthoDB" id="5289249at2759"/>
<comment type="caution">
    <text evidence="2">The sequence shown here is derived from an EMBL/GenBank/DDBJ whole genome shotgun (WGS) entry which is preliminary data.</text>
</comment>
<protein>
    <recommendedName>
        <fullName evidence="1">DUF7330 domain-containing protein</fullName>
    </recommendedName>
</protein>
<accession>A0A8H5G057</accession>
<name>A0A8H5G057_9AGAR</name>
<evidence type="ECO:0000313" key="2">
    <source>
        <dbReference type="EMBL" id="KAF5355227.1"/>
    </source>
</evidence>
<feature type="domain" description="DUF7330" evidence="1">
    <location>
        <begin position="44"/>
        <end position="228"/>
    </location>
</feature>
<dbReference type="InterPro" id="IPR055754">
    <property type="entry name" value="DUF7330"/>
</dbReference>
<keyword evidence="3" id="KW-1185">Reference proteome</keyword>
<proteinExistence type="predicted"/>
<dbReference type="Pfam" id="PF24016">
    <property type="entry name" value="DUF7330"/>
    <property type="match status" value="1"/>
</dbReference>